<organism evidence="2 3">
    <name type="scientific">Seminavis robusta</name>
    <dbReference type="NCBI Taxonomy" id="568900"/>
    <lineage>
        <taxon>Eukaryota</taxon>
        <taxon>Sar</taxon>
        <taxon>Stramenopiles</taxon>
        <taxon>Ochrophyta</taxon>
        <taxon>Bacillariophyta</taxon>
        <taxon>Bacillariophyceae</taxon>
        <taxon>Bacillariophycidae</taxon>
        <taxon>Naviculales</taxon>
        <taxon>Naviculaceae</taxon>
        <taxon>Seminavis</taxon>
    </lineage>
</organism>
<evidence type="ECO:0000313" key="2">
    <source>
        <dbReference type="EMBL" id="CAB9521069.1"/>
    </source>
</evidence>
<keyword evidence="3" id="KW-1185">Reference proteome</keyword>
<proteinExistence type="predicted"/>
<evidence type="ECO:0000313" key="3">
    <source>
        <dbReference type="Proteomes" id="UP001153069"/>
    </source>
</evidence>
<reference evidence="2" key="1">
    <citation type="submission" date="2020-06" db="EMBL/GenBank/DDBJ databases">
        <authorList>
            <consortium name="Plant Systems Biology data submission"/>
        </authorList>
    </citation>
    <scope>NUCLEOTIDE SEQUENCE</scope>
    <source>
        <strain evidence="2">D6</strain>
    </source>
</reference>
<feature type="region of interest" description="Disordered" evidence="1">
    <location>
        <begin position="206"/>
        <end position="269"/>
    </location>
</feature>
<dbReference type="Proteomes" id="UP001153069">
    <property type="component" value="Unassembled WGS sequence"/>
</dbReference>
<sequence length="269" mass="30493">MMEEELEARRLANEKKLALYDELLMNAEELDPKLALSLKQEKLQAIDEQMELLQQLYEQRAQQEDTPTEWSSETDSQSAANAKSDWSEQIKSIGDQMNLLEDMYNNRRQGGGVPSQDQAPMHQEDDWTVQTEDDSIAQSSEAAQATSLLAGSKSSHRASLTSRLFGRRHKQRSPSPARFWKKAFVAEIDEEIDSMRDYLRQLEIGGETASPHQEQHHSNSSCKPKRASSPSWRAFSSSTTTKGRSSRKQSPARKKPRGRSPDRGLVTTR</sequence>
<feature type="compositionally biased region" description="Basic residues" evidence="1">
    <location>
        <begin position="244"/>
        <end position="258"/>
    </location>
</feature>
<evidence type="ECO:0000256" key="1">
    <source>
        <dbReference type="SAM" id="MobiDB-lite"/>
    </source>
</evidence>
<comment type="caution">
    <text evidence="2">The sequence shown here is derived from an EMBL/GenBank/DDBJ whole genome shotgun (WGS) entry which is preliminary data.</text>
</comment>
<gene>
    <name evidence="2" type="ORF">SEMRO_1160_G247730.1</name>
</gene>
<feature type="region of interest" description="Disordered" evidence="1">
    <location>
        <begin position="57"/>
        <end position="176"/>
    </location>
</feature>
<dbReference type="EMBL" id="CAICTM010001158">
    <property type="protein sequence ID" value="CAB9521069.1"/>
    <property type="molecule type" value="Genomic_DNA"/>
</dbReference>
<feature type="compositionally biased region" description="Polar residues" evidence="1">
    <location>
        <begin position="64"/>
        <end position="81"/>
    </location>
</feature>
<dbReference type="AlphaFoldDB" id="A0A9N8EL51"/>
<protein>
    <submittedName>
        <fullName evidence="2">Uncharacterized protein</fullName>
    </submittedName>
</protein>
<accession>A0A9N8EL51</accession>
<feature type="compositionally biased region" description="Low complexity" evidence="1">
    <location>
        <begin position="227"/>
        <end position="243"/>
    </location>
</feature>
<feature type="compositionally biased region" description="Polar residues" evidence="1">
    <location>
        <begin position="136"/>
        <end position="162"/>
    </location>
</feature>
<name>A0A9N8EL51_9STRA</name>